<dbReference type="SUPFAM" id="SSF56968">
    <property type="entry name" value="Lipovitellin-phosvitin complex, beta-sheet shell regions"/>
    <property type="match status" value="2"/>
</dbReference>
<reference evidence="14" key="1">
    <citation type="submission" date="2019-03" db="EMBL/GenBank/DDBJ databases">
        <authorList>
            <person name="Tian Y."/>
        </authorList>
    </citation>
    <scope>NUCLEOTIDE SEQUENCE</scope>
</reference>
<dbReference type="GO" id="GO:0003723">
    <property type="term" value="F:RNA binding"/>
    <property type="evidence" value="ECO:0007669"/>
    <property type="project" value="InterPro"/>
</dbReference>
<evidence type="ECO:0000256" key="8">
    <source>
        <dbReference type="PROSITE-ProRule" id="PRU00317"/>
    </source>
</evidence>
<dbReference type="InterPro" id="IPR001313">
    <property type="entry name" value="Pumilio_RNA-bd_rpt"/>
</dbReference>
<name>A0A4P8JCG0_LATMC</name>
<dbReference type="InterPro" id="IPR011030">
    <property type="entry name" value="Lipovitellin_superhlx_dom"/>
</dbReference>
<feature type="repeat" description="Pumilio" evidence="8">
    <location>
        <begin position="4487"/>
        <end position="4522"/>
    </location>
</feature>
<keyword evidence="4 11" id="KW-0732">Signal</keyword>
<dbReference type="InterPro" id="IPR033712">
    <property type="entry name" value="Pumilio_RNA-bd"/>
</dbReference>
<feature type="region of interest" description="Disordered" evidence="10">
    <location>
        <begin position="4445"/>
        <end position="4465"/>
    </location>
</feature>
<dbReference type="InterPro" id="IPR033133">
    <property type="entry name" value="PUM-HD"/>
</dbReference>
<keyword evidence="6" id="KW-0445">Lipid transport</keyword>
<feature type="repeat" description="Pumilio" evidence="8">
    <location>
        <begin position="4742"/>
        <end position="4784"/>
    </location>
</feature>
<feature type="compositionally biased region" description="Polar residues" evidence="10">
    <location>
        <begin position="4127"/>
        <end position="4142"/>
    </location>
</feature>
<feature type="chain" id="PRO_5020967944" evidence="11">
    <location>
        <begin position="19"/>
        <end position="4828"/>
    </location>
</feature>
<feature type="region of interest" description="Disordered" evidence="10">
    <location>
        <begin position="3512"/>
        <end position="3553"/>
    </location>
</feature>
<evidence type="ECO:0000256" key="9">
    <source>
        <dbReference type="PROSITE-ProRule" id="PRU00557"/>
    </source>
</evidence>
<dbReference type="SUPFAM" id="SSF48431">
    <property type="entry name" value="Lipovitellin-phosvitin complex, superhelical domain"/>
    <property type="match status" value="1"/>
</dbReference>
<comment type="subcellular location">
    <subcellularLocation>
        <location evidence="1">Secreted</location>
    </subcellularLocation>
</comment>
<evidence type="ECO:0000256" key="6">
    <source>
        <dbReference type="ARBA" id="ARBA00023055"/>
    </source>
</evidence>
<dbReference type="Pfam" id="PF06448">
    <property type="entry name" value="DUF1081"/>
    <property type="match status" value="1"/>
</dbReference>
<feature type="repeat" description="Pumilio" evidence="8">
    <location>
        <begin position="4610"/>
        <end position="4645"/>
    </location>
</feature>
<dbReference type="GO" id="GO:0006642">
    <property type="term" value="P:triglyceride mobilization"/>
    <property type="evidence" value="ECO:0007669"/>
    <property type="project" value="TreeGrafter"/>
</dbReference>
<dbReference type="SUPFAM" id="SSF48371">
    <property type="entry name" value="ARM repeat"/>
    <property type="match status" value="1"/>
</dbReference>
<feature type="compositionally biased region" description="Low complexity" evidence="10">
    <location>
        <begin position="4279"/>
        <end position="4305"/>
    </location>
</feature>
<dbReference type="GO" id="GO:0034359">
    <property type="term" value="C:mature chylomicron"/>
    <property type="evidence" value="ECO:0007669"/>
    <property type="project" value="TreeGrafter"/>
</dbReference>
<dbReference type="PROSITE" id="PS50303">
    <property type="entry name" value="PUM_HD"/>
    <property type="match status" value="1"/>
</dbReference>
<evidence type="ECO:0000256" key="1">
    <source>
        <dbReference type="ARBA" id="ARBA00004613"/>
    </source>
</evidence>
<dbReference type="PANTHER" id="PTHR13769:SF5">
    <property type="entry name" value="APOLIPOPROTEIN B-100-RELATED"/>
    <property type="match status" value="1"/>
</dbReference>
<dbReference type="GO" id="GO:0034361">
    <property type="term" value="C:very-low-density lipoprotein particle"/>
    <property type="evidence" value="ECO:0007669"/>
    <property type="project" value="TreeGrafter"/>
</dbReference>
<keyword evidence="2" id="KW-0813">Transport</keyword>
<keyword evidence="5" id="KW-0677">Repeat</keyword>
<dbReference type="Pfam" id="PF09172">
    <property type="entry name" value="Vit_open_b-sht"/>
    <property type="match status" value="1"/>
</dbReference>
<evidence type="ECO:0000256" key="5">
    <source>
        <dbReference type="ARBA" id="ARBA00022737"/>
    </source>
</evidence>
<dbReference type="GO" id="GO:0120020">
    <property type="term" value="F:cholesterol transfer activity"/>
    <property type="evidence" value="ECO:0007669"/>
    <property type="project" value="TreeGrafter"/>
</dbReference>
<evidence type="ECO:0000256" key="4">
    <source>
        <dbReference type="ARBA" id="ARBA00022729"/>
    </source>
</evidence>
<keyword evidence="14" id="KW-0449">Lipoprotein</keyword>
<dbReference type="PROSITE" id="PS50302">
    <property type="entry name" value="PUM"/>
    <property type="match status" value="7"/>
</dbReference>
<dbReference type="InterPro" id="IPR015255">
    <property type="entry name" value="Vitellinogen_open_b-sht"/>
</dbReference>
<dbReference type="Pfam" id="PF01347">
    <property type="entry name" value="Vitellogenin_N"/>
    <property type="match status" value="1"/>
</dbReference>
<evidence type="ECO:0000256" key="10">
    <source>
        <dbReference type="SAM" id="MobiDB-lite"/>
    </source>
</evidence>
<dbReference type="InterPro" id="IPR009454">
    <property type="entry name" value="Lipid_transpt_open_b-sht"/>
</dbReference>
<dbReference type="GO" id="GO:0042632">
    <property type="term" value="P:cholesterol homeostasis"/>
    <property type="evidence" value="ECO:0007669"/>
    <property type="project" value="TreeGrafter"/>
</dbReference>
<dbReference type="InterPro" id="IPR015819">
    <property type="entry name" value="Lipid_transp_b-sht_shell"/>
</dbReference>
<feature type="region of interest" description="Disordered" evidence="10">
    <location>
        <begin position="3271"/>
        <end position="3314"/>
    </location>
</feature>
<proteinExistence type="evidence at transcript level"/>
<protein>
    <submittedName>
        <fullName evidence="14">Apolipoprotein Bb.2</fullName>
    </submittedName>
</protein>
<dbReference type="InterPro" id="IPR016024">
    <property type="entry name" value="ARM-type_fold"/>
</dbReference>
<feature type="region of interest" description="Disordered" evidence="10">
    <location>
        <begin position="4242"/>
        <end position="4319"/>
    </location>
</feature>
<dbReference type="GO" id="GO:0042953">
    <property type="term" value="P:lipoprotein transport"/>
    <property type="evidence" value="ECO:0007669"/>
    <property type="project" value="TreeGrafter"/>
</dbReference>
<feature type="domain" description="Vitellogenin" evidence="13">
    <location>
        <begin position="38"/>
        <end position="679"/>
    </location>
</feature>
<dbReference type="SMART" id="SM00638">
    <property type="entry name" value="LPD_N"/>
    <property type="match status" value="1"/>
</dbReference>
<organism evidence="14">
    <name type="scientific">Lateolabrax maculatus</name>
    <name type="common">Spotted sea bass</name>
    <dbReference type="NCBI Taxonomy" id="315492"/>
    <lineage>
        <taxon>Eukaryota</taxon>
        <taxon>Metazoa</taxon>
        <taxon>Chordata</taxon>
        <taxon>Craniata</taxon>
        <taxon>Vertebrata</taxon>
        <taxon>Euteleostomi</taxon>
        <taxon>Actinopterygii</taxon>
        <taxon>Neopterygii</taxon>
        <taxon>Teleostei</taxon>
        <taxon>Neoteleostei</taxon>
        <taxon>Acanthomorphata</taxon>
        <taxon>Eupercaria</taxon>
        <taxon>Acropomatiformes</taxon>
        <taxon>Lateolabracidae</taxon>
        <taxon>Lateolabrax</taxon>
    </lineage>
</organism>
<dbReference type="GO" id="GO:0034362">
    <property type="term" value="C:low-density lipoprotein particle"/>
    <property type="evidence" value="ECO:0007669"/>
    <property type="project" value="TreeGrafter"/>
</dbReference>
<dbReference type="Gene3D" id="2.20.80.10">
    <property type="entry name" value="Lipovitellin-phosvitin complex, chain A, domain 4"/>
    <property type="match status" value="1"/>
</dbReference>
<dbReference type="GO" id="GO:0050750">
    <property type="term" value="F:low-density lipoprotein particle receptor binding"/>
    <property type="evidence" value="ECO:0007669"/>
    <property type="project" value="TreeGrafter"/>
</dbReference>
<evidence type="ECO:0000313" key="14">
    <source>
        <dbReference type="EMBL" id="QCP69309.1"/>
    </source>
</evidence>
<evidence type="ECO:0000256" key="2">
    <source>
        <dbReference type="ARBA" id="ARBA00022448"/>
    </source>
</evidence>
<dbReference type="Gene3D" id="1.25.10.20">
    <property type="entry name" value="Vitellinogen, superhelical"/>
    <property type="match status" value="1"/>
</dbReference>
<feature type="repeat" description="Pumilio" evidence="8">
    <location>
        <begin position="4523"/>
        <end position="4558"/>
    </location>
</feature>
<accession>A0A4P8JCG0</accession>
<dbReference type="SMART" id="SM00025">
    <property type="entry name" value="Pumilio"/>
    <property type="match status" value="7"/>
</dbReference>
<feature type="compositionally biased region" description="Polar residues" evidence="10">
    <location>
        <begin position="3282"/>
        <end position="3292"/>
    </location>
</feature>
<dbReference type="PROSITE" id="PS51211">
    <property type="entry name" value="VITELLOGENIN"/>
    <property type="match status" value="1"/>
</dbReference>
<dbReference type="Gene3D" id="2.30.230.10">
    <property type="entry name" value="Lipovitellin, beta-sheet shell regions, chain A"/>
    <property type="match status" value="1"/>
</dbReference>
<dbReference type="EMBL" id="MK599346">
    <property type="protein sequence ID" value="QCP69309.1"/>
    <property type="molecule type" value="mRNA"/>
</dbReference>
<feature type="region of interest" description="Disordered" evidence="10">
    <location>
        <begin position="3864"/>
        <end position="3951"/>
    </location>
</feature>
<feature type="compositionally biased region" description="Basic and acidic residues" evidence="10">
    <location>
        <begin position="3885"/>
        <end position="3916"/>
    </location>
</feature>
<feature type="compositionally biased region" description="Pro residues" evidence="10">
    <location>
        <begin position="4263"/>
        <end position="4278"/>
    </location>
</feature>
<dbReference type="GO" id="GO:0030301">
    <property type="term" value="P:cholesterol transport"/>
    <property type="evidence" value="ECO:0007669"/>
    <property type="project" value="TreeGrafter"/>
</dbReference>
<evidence type="ECO:0000259" key="12">
    <source>
        <dbReference type="PROSITE" id="PS50303"/>
    </source>
</evidence>
<dbReference type="Gene3D" id="1.25.10.10">
    <property type="entry name" value="Leucine-rich Repeat Variant"/>
    <property type="match status" value="1"/>
</dbReference>
<feature type="compositionally biased region" description="Low complexity" evidence="10">
    <location>
        <begin position="4402"/>
        <end position="4414"/>
    </location>
</feature>
<evidence type="ECO:0000256" key="3">
    <source>
        <dbReference type="ARBA" id="ARBA00022525"/>
    </source>
</evidence>
<dbReference type="FunFam" id="2.30.230.10:FF:000003">
    <property type="entry name" value="Apolipoprotein B"/>
    <property type="match status" value="1"/>
</dbReference>
<dbReference type="InterPro" id="IPR052418">
    <property type="entry name" value="Apolipoprotein_B"/>
</dbReference>
<feature type="repeat" description="Pumilio" evidence="8">
    <location>
        <begin position="4559"/>
        <end position="4596"/>
    </location>
</feature>
<dbReference type="PANTHER" id="PTHR13769">
    <property type="entry name" value="APOLIPOPROTEIN B"/>
    <property type="match status" value="1"/>
</dbReference>
<feature type="compositionally biased region" description="Polar residues" evidence="10">
    <location>
        <begin position="4154"/>
        <end position="4172"/>
    </location>
</feature>
<keyword evidence="7" id="KW-0325">Glycoprotein</keyword>
<evidence type="ECO:0000259" key="13">
    <source>
        <dbReference type="PROSITE" id="PS51211"/>
    </source>
</evidence>
<feature type="repeat" description="Pumilio" evidence="8">
    <location>
        <begin position="4670"/>
        <end position="4705"/>
    </location>
</feature>
<dbReference type="Pfam" id="PF00806">
    <property type="entry name" value="PUF"/>
    <property type="match status" value="7"/>
</dbReference>
<feature type="region of interest" description="Disordered" evidence="10">
    <location>
        <begin position="4385"/>
        <end position="4414"/>
    </location>
</feature>
<feature type="region of interest" description="Disordered" evidence="10">
    <location>
        <begin position="4127"/>
        <end position="4173"/>
    </location>
</feature>
<dbReference type="CDD" id="cd07920">
    <property type="entry name" value="Pumilio"/>
    <property type="match status" value="1"/>
</dbReference>
<dbReference type="GO" id="GO:0010608">
    <property type="term" value="P:post-transcriptional regulation of gene expression"/>
    <property type="evidence" value="ECO:0007669"/>
    <property type="project" value="UniProtKB-ARBA"/>
</dbReference>
<evidence type="ECO:0000256" key="11">
    <source>
        <dbReference type="SAM" id="SignalP"/>
    </source>
</evidence>
<feature type="compositionally biased region" description="Low complexity" evidence="10">
    <location>
        <begin position="4242"/>
        <end position="4262"/>
    </location>
</feature>
<sequence>MGCTKLCLLLLLGTYTLAQQDVGGVEEQSPGCFLAKRFKNFRRFVYNYEAETFNSVNGATDNKSGPKVSCKVEVDVPQTCSFILRTTECTLSEISEVDAEGNAVYRPAAGAQAFQAAMAKNSLKITVEGQTEVRLYPEDDEPVNILNIKRGIVSALIVPVMEEERNKKMATVHGVCATDFTVNAREDIATDVTVSRDLSKCDSFSPRRQHASPLAFISGMEYPLSKMISSTQTCNYRFDNQKKHMTIGTCTEKHIFLPLSSQNEYGISSMVKQTVTLRETAKINDRVFDRNEDNIKYLPMDAADDKSPVQTKDAAIATMQQLNTLSQTTQGEERASLFRQLVSELRGLKVDVLGSATVEMMDISKALTWQALAQCGTPECTSAILKVLRTFNDAALEVDAVVYALALLPNPSRLMVKDMLAMAQYKQSKPIMYALSNAVRKLYEAEGVTPEITAVSEFMASLLGADCPGEKDQTFLTLRVVGNMGDAMEAADPAIKTILMKCMRQPATTLSVQLAAIQAFRRMTATDEVRSNLQRVSQYPKGAVQKRLAAYLILMRDPQDSDIEMVKKLLSQEQNVQIKSFVNSHIYNIISSTDSETQKLRTKIMDALQDTDVTTHSDYTTNSRDYKLGMAHGNIVFDPSSQLPREVMLETTLKALGFNMDIWEVGMEGKGFEPTIDALFGKNGFFPDTLCKTMYWAIDKIPQLDKWVAPMGSEGQKVPENLVREIVRNFNKLVKDLQSQESPEAMAYLRIMGVELGYIKGNELKSIAYQAMMYAEIFMKIIPTTVVKKLMSGTDNEIFAHYIFMDNKFIMPTASGLPLTFALSGTFTPGAKGGLSIAPNMKELLFKPSVGVEFVTQMGVHVPEFVVSTVEMHTNMYHESSLNAKITMEESQVKLSIPAPQGTTKLFSISNKVLIVGAGQAAMIPHTEGEASCRPLFSGVKYCTKTLRANTGDKTAVPYFPLNGETKFTVDIKPSKEVSEYTATIAYKLLSEGKDGRQKVDSLKFALRAEGAQPTEATATMKYNRNRNVFTTQIQIPDFDVEAGVKVGMTDSSAKGKSITIEISNKNVPQLSLIGRAKLQAMTDGMLQVQLLVPSLKTDATISATMSKADGLTMEIKSDVKLPETTSIQAVTFKYGDDQAEVQLISNMNADTKILVPYTEASQAWLRQLVEDVLDQQIVKTDMKLRHVFNKAVEASNIWIDKITTDVAYAETLKNRIANMEMPSMPENLFMNLESKFSYQFNQDRLAISIPLPLGGKSSEELMIPPMITSPRISMPQLDMEFASQEIQIPTFTIPSEYDLTLPLMGMVEVSAKVNSNYYNWEATASAGNNTAESPSYLAKFSIMADSPIKLLSFSTEGATKITDTAEKTMKFTIDGSLNHMLMNTGFNVLETIAVTDNVMLTGKYNVYAVAPLGLDTSLTITTQVVVDSNMLSGDINTDGSVTVGPMTASTTYLYTFSVEPAKKEARLESTLRMNSEILKVANKIKASYANEELLVESNTNINSDPIKHTTKMSLNYKDVKLTIQSDSVTKADERMIRSQVEFSASEGQASLRIENQADDTENRAYSLLTGSMNPSSLEINADASMNVFSSIASHKATLALNMNGLTTSCTTTAQHSPMTFENVFHGGVDTSGATMSLTTKGAIKENKAELNIEGKIASTEVYLNGILKGNLFDINTRNRVNLRVNEDGLILSNNIVGSLNEMRTENSHSLSLTLRSFSLNSKTDNVLDNRNSYMHDITVNMERFTASVIVKNNLKIMEVTFVNDAQFKAEPYNMELTGTMMGVFSEEELKHTYEVNFVDMVLSAKCNTNGKLLGAHMTHTTDMEVAGLTMKLNNVANFNSPSLRLDSSVKTVAAPFTLNIDAIFKSDGAVYLYGQQSGEIYSKFLLVAEPLLFEHSFECRASTTHELEGRPTIKTNMNNKFNSMLSLKEQSVTLKMASKVNEHTFDQELSAYNNAEKMGIEMMGAVSTPFFTEVSEDYAISGFVKYDKSSDSHFIQIPFIEHLPAVIENVKTTMMSLMDQSIEMLKDINTKYEISAKFQNKVSELKEVIDNFDLDLFVQDLRKYISSIENFMTNLTAKFPTDKVINVLKSVKDTIMAWIKKYNIANNFNVIYSKIEEILSSYEAEKMIGAIMDEVVKMMKQYQVREKIQSAFAALKSVDIQPLLKRVMAPVQELVNELYSLDVKQLVDDMSDYFMRLVQKLKSFDYDTFTMELKEKVADMSMIPCFGKLYGEFRVTSPHYTLRTTADLENTTATSVTPEFKINLNSQATSTLKCLDFTVDASAQFAAPKMSRLSISENIKVDQSCFTLDHKGTMTLYGLSAQASMETTAKANTELYVAELVNNAFIAMENGVSATVETSYTHDLSTFSKTSMNQKTVFLLEAGTASLTINNLVNGKYAVLDFSDEATHKSDMEVVMDLHTTKVTFTGATGTSDFKLNQNVVVDMCIFRHVIINAKFETETPLIKGSVADIKFQAKVEDMKIDFTASHNAELDGQVEGTLSSSVLALATPSELMFDTKNKGNAKVFLPFKLSGKTDLQNDFSFTLNSEVQQASWTGMARFNQYKYSHYFTMDNGDKEINIFSQINGEANLDVLREPINIPQITVPFVGMKTPRVEDYSLWEDTGLSSLLITTQQTFDMNSKLKYMKNPEMITIDINVDPIINFINNNDKTLHKKVLIGKDKAATILATSYDSARAEYEKYSIELPKTITVPAYKIPLVSIEVSTFTIPLPDVSLITMPALHVPSALSKLTVPKITLPKIQSIKIPVMGDLTYDFSMKTAMITLKTDASILNQDSIIIKLDASSSSDFEFLNGKIEGNTDVNTADGLKMASGLSVKHSLLEGNHASTITLSYENVDASITNSAKVNIPDMTMEIYQEITGNPQEGLVVSMSTPSAGLLALQMQAKRSAQVKARIYGRYPSEPTTDIDILGVKMSVVNSEKLNLQTTWNTEMPYEVMLGLKKQVPIVMEMVSDPAVRTYNEIYRHAKRLEGSYEKARNQGKVIFKRAVDNLAAVNPSNVLTTVTDKTILILKEYQKKVEIVLDAVVKFLRETKFQIPGYGERMSGLEVYQKYSAFVADVSEEAVQKIPEYFAYTFTSVLDYFQAIEFTLPGSNYVVSGREILDDLFVALRKIQEQVIVSVRKLGDIQLEDIINKFYAVIQFTTEQSEKFLQTLKSQNVEKLSTFVTDVYNDAINSRVLADVTKQVEEASRIVIDYLKVVQAKLQNILADMSIEQLQADIQSWIDLLVKRVNAFQNNVIKTLKEKSKTVEPFVRPKARVTPPRGSIQTHGSPSTHVRTHHPGGGKTPRDSHQNAAPQTALRRRFSLLQGGPRRRLEHLPDPLLGLRRALQVVIRADAHGHGAAVLRLHRLQLQPGQLAPDALVVAQVLLVGHEYDGHVGAKVFDLGHPLLGDVLQRVRAVHGEAHQDDVRVRVGERAQPVVVLLPGGVPQRQLDLLVVHLYVRHVRLEHGGDVHLGELVFAEQDEQTRLPAGAVPHHDQLLAYVRHCAAVSSSLREGSSVAHPRQRTSAAPRPSAVNETGRAPSLASPTRLRRTCCPTSKKGKITEISYKAQGGFLNIATQSETGSSRYLQGGGTGVGKVPSSDGRVPRHTAALPPRKQKQYRNRVDGVQRAQTLSRHDNALSRGMSVPCSILGMNDVAWQETRGGMLHANGAPETGGVRVHVGGPLATVGVAGQAPGHLQGMDRVVNPTPGTPQPPLSGRSQDDATVGYFFQRQPGEQLGGCAPSKHRWPTGDANHVDQVRAVDEMNYDFQALALESRGMGELLPAKKLWDSDELAKDGRKGMLLGEEWRDNAWGSSHHSVSQPIMVQRRPGQSFHGNGDANSVLSPRSEGGGLGVSMVEYVLSSSPGDKMDARYRNGGYGGGDVDQDGREKNDAQEKVSPFEEDKSPEMKVGDDNDPTKANGRGLLNGMDRDCKDFNPTPGSRQASPTEAVERMGPNQTGLEMMGQHHPHVLQQHNPAHHKAPEDFQNQEAQNMGGMEQQAGVESLQFDYAGNQIQVDSSGTPVGLFDYSSQQQLFQRSNPLTVQQLTAAQQQQYALAAAQQQHLAGLAPAFVPNPYIINAGPPGTDPYTAAGLAAAASLAGPTVVPPQYYGVPWGVYPANLFQQQAASTANHSANQQASNQGPGPGQPQVMRAGNNQRPLTPGQGQQSQQESLAAAAAANPALAYAGMSGYQVLAPAAYYDQTGTLVMGPGARTGLSGPVRLVQTPLLINPAAAQAAAAASASGSGNNMSGPPANGLYRSMPQPQPQPQQQQAPPPSSGMPSSSFYGSGSVPNTSQSSSLFSHTSAAPPPSSSLGFSSTGGSLGVSLGSALGGFGSSVSSSTSSSVSRRDSLLASSDLYKRGGSSLTPIGQPFYNSLGYSSSPSPIGLTPGHSPLTPPPSLPSSHGSSSSLHLGGLTNGSGRYISAAPGAEAKYRSAGGTSSLFNSSSQLFPPSRPRYSRSDVMPSGRSRLLEDFRNNRFPNLQLRDLPGHMVEFSQDQHGSRFIQQKLERATPAERQMVFGEILQAAYQLMTDVFGNYVIQKFFEFGSADQKLALATRIRGQVLPLALQMYGCRVIQKALESISSDQQVISDIVRELDGHVLKCVKDQNGNHVVFVLSTHPYGCRVIQRILEHCTQEQTLPILEELHQHSEQLGQKYQGVSLEMTPKTYYTVSRDALFKDQYGNYVIQHVLEHGRPEDKSKIVAEVRGKVLVLSQHKFASNVVEKCVIHSSRAERALLIDEVCCQKDGPHSALYTMMKDQYANYVVQRMIDMAEPAQRKIIMHKIRPHIATLRKYTYGKHILAKLEKYYMKSGSELGPIGGPTNGLM</sequence>
<dbReference type="SMART" id="SM01169">
    <property type="entry name" value="DUF1943"/>
    <property type="match status" value="1"/>
</dbReference>
<feature type="region of interest" description="Disordered" evidence="10">
    <location>
        <begin position="3584"/>
        <end position="3608"/>
    </location>
</feature>
<comment type="caution">
    <text evidence="9">Lacks conserved residue(s) required for the propagation of feature annotation.</text>
</comment>
<feature type="signal peptide" evidence="11">
    <location>
        <begin position="1"/>
        <end position="18"/>
    </location>
</feature>
<dbReference type="InterPro" id="IPR001747">
    <property type="entry name" value="Vitellogenin_N"/>
</dbReference>
<keyword evidence="3" id="KW-0964">Secreted</keyword>
<dbReference type="InterPro" id="IPR015816">
    <property type="entry name" value="Vitellinogen_b-sht_N"/>
</dbReference>
<evidence type="ECO:0000256" key="7">
    <source>
        <dbReference type="ARBA" id="ARBA00023180"/>
    </source>
</evidence>
<dbReference type="InterPro" id="IPR011989">
    <property type="entry name" value="ARM-like"/>
</dbReference>
<feature type="repeat" description="Pumilio" evidence="8">
    <location>
        <begin position="4706"/>
        <end position="4741"/>
    </location>
</feature>
<feature type="domain" description="PUM-HD" evidence="12">
    <location>
        <begin position="4467"/>
        <end position="4810"/>
    </location>
</feature>
<gene>
    <name evidence="14" type="primary">apoBb.2</name>
</gene>